<keyword evidence="1" id="KW-1133">Transmembrane helix</keyword>
<dbReference type="RefSeq" id="WP_311951471.1">
    <property type="nucleotide sequence ID" value="NZ_JAVLVU010000001.1"/>
</dbReference>
<organism evidence="2 3">
    <name type="scientific">Mucilaginibacter terrae</name>
    <dbReference type="NCBI Taxonomy" id="1955052"/>
    <lineage>
        <taxon>Bacteria</taxon>
        <taxon>Pseudomonadati</taxon>
        <taxon>Bacteroidota</taxon>
        <taxon>Sphingobacteriia</taxon>
        <taxon>Sphingobacteriales</taxon>
        <taxon>Sphingobacteriaceae</taxon>
        <taxon>Mucilaginibacter</taxon>
    </lineage>
</organism>
<dbReference type="PRINTS" id="PR00413">
    <property type="entry name" value="HADHALOGNASE"/>
</dbReference>
<protein>
    <submittedName>
        <fullName evidence="2">2-haloacid dehalogenase</fullName>
        <ecNumber evidence="2">3.8.1.2</ecNumber>
    </submittedName>
</protein>
<dbReference type="Gene3D" id="3.40.50.1000">
    <property type="entry name" value="HAD superfamily/HAD-like"/>
    <property type="match status" value="1"/>
</dbReference>
<dbReference type="CDD" id="cd02603">
    <property type="entry name" value="HAD_sEH-N_like"/>
    <property type="match status" value="1"/>
</dbReference>
<dbReference type="PANTHER" id="PTHR43611:SF3">
    <property type="entry name" value="FLAVIN MONONUCLEOTIDE HYDROLASE 1, CHLOROPLATIC"/>
    <property type="match status" value="1"/>
</dbReference>
<dbReference type="InterPro" id="IPR006439">
    <property type="entry name" value="HAD-SF_hydro_IA"/>
</dbReference>
<dbReference type="InterPro" id="IPR036412">
    <property type="entry name" value="HAD-like_sf"/>
</dbReference>
<accession>A0ABU3GWJ0</accession>
<dbReference type="InterPro" id="IPR023198">
    <property type="entry name" value="PGP-like_dom2"/>
</dbReference>
<dbReference type="Gene3D" id="1.10.150.240">
    <property type="entry name" value="Putative phosphatase, domain 2"/>
    <property type="match status" value="1"/>
</dbReference>
<dbReference type="Proteomes" id="UP001258315">
    <property type="component" value="Unassembled WGS sequence"/>
</dbReference>
<dbReference type="PANTHER" id="PTHR43611">
    <property type="entry name" value="ALPHA-D-GLUCOSE 1-PHOSPHATE PHOSPHATASE"/>
    <property type="match status" value="1"/>
</dbReference>
<dbReference type="NCBIfam" id="TIGR01509">
    <property type="entry name" value="HAD-SF-IA-v3"/>
    <property type="match status" value="1"/>
</dbReference>
<gene>
    <name evidence="2" type="ORF">QE417_003205</name>
</gene>
<comment type="caution">
    <text evidence="2">The sequence shown here is derived from an EMBL/GenBank/DDBJ whole genome shotgun (WGS) entry which is preliminary data.</text>
</comment>
<dbReference type="GO" id="GO:0018784">
    <property type="term" value="F:(S)-2-haloacid dehalogenase activity"/>
    <property type="evidence" value="ECO:0007669"/>
    <property type="project" value="UniProtKB-EC"/>
</dbReference>
<dbReference type="Pfam" id="PF00702">
    <property type="entry name" value="Hydrolase"/>
    <property type="match status" value="1"/>
</dbReference>
<name>A0ABU3GWJ0_9SPHI</name>
<keyword evidence="2" id="KW-0378">Hydrolase</keyword>
<dbReference type="EMBL" id="JAVLVU010000001">
    <property type="protein sequence ID" value="MDT3404133.1"/>
    <property type="molecule type" value="Genomic_DNA"/>
</dbReference>
<evidence type="ECO:0000313" key="2">
    <source>
        <dbReference type="EMBL" id="MDT3404133.1"/>
    </source>
</evidence>
<dbReference type="SUPFAM" id="SSF56784">
    <property type="entry name" value="HAD-like"/>
    <property type="match status" value="1"/>
</dbReference>
<dbReference type="SFLD" id="SFLDG01129">
    <property type="entry name" value="C1.5:_HAD__Beta-PGM__Phosphata"/>
    <property type="match status" value="1"/>
</dbReference>
<dbReference type="EC" id="3.8.1.2" evidence="2"/>
<dbReference type="SFLD" id="SFLDS00003">
    <property type="entry name" value="Haloacid_Dehalogenase"/>
    <property type="match status" value="1"/>
</dbReference>
<keyword evidence="3" id="KW-1185">Reference proteome</keyword>
<sequence length="218" mass="25364">MAALLNKGRAAFYALPMAINTIIFDLGAVLIDWHPHHLYNKIFTEPAQRDWFLENICTNDWNEEQDGGRALAEGTELRVKQFPEHEENIRVFYGRWVEMLNGPIDGTPEIFRQLKESGKYKIYALSNWSAETMEIAFSQFEFLDWFDGMVISGLEKMRKPEPVFYQLLLDRYSIKPEEALFIDDNKRNIIAAEKMGINSIHFINAAQLEKELKSLDIL</sequence>
<evidence type="ECO:0000313" key="3">
    <source>
        <dbReference type="Proteomes" id="UP001258315"/>
    </source>
</evidence>
<proteinExistence type="predicted"/>
<evidence type="ECO:0000256" key="1">
    <source>
        <dbReference type="SAM" id="Phobius"/>
    </source>
</evidence>
<keyword evidence="1" id="KW-0472">Membrane</keyword>
<feature type="transmembrane region" description="Helical" evidence="1">
    <location>
        <begin position="12"/>
        <end position="31"/>
    </location>
</feature>
<dbReference type="InterPro" id="IPR023214">
    <property type="entry name" value="HAD_sf"/>
</dbReference>
<reference evidence="3" key="1">
    <citation type="submission" date="2023-07" db="EMBL/GenBank/DDBJ databases">
        <title>Functional and genomic diversity of the sorghum phyllosphere microbiome.</title>
        <authorList>
            <person name="Shade A."/>
        </authorList>
    </citation>
    <scope>NUCLEOTIDE SEQUENCE [LARGE SCALE GENOMIC DNA]</scope>
    <source>
        <strain evidence="3">SORGH_AS_0422</strain>
    </source>
</reference>
<keyword evidence="1" id="KW-0812">Transmembrane</keyword>